<comment type="subcellular location">
    <subcellularLocation>
        <location evidence="1">Cell membrane</location>
        <topology evidence="1">Multi-pass membrane protein</topology>
    </subcellularLocation>
</comment>
<evidence type="ECO:0000256" key="4">
    <source>
        <dbReference type="ARBA" id="ARBA00022692"/>
    </source>
</evidence>
<keyword evidence="5 7" id="KW-1133">Transmembrane helix</keyword>
<keyword evidence="6 7" id="KW-0472">Membrane</keyword>
<reference evidence="9 10" key="1">
    <citation type="submission" date="2020-08" db="EMBL/GenBank/DDBJ databases">
        <title>Genomic Encyclopedia of Type Strains, Phase IV (KMG-IV): sequencing the most valuable type-strain genomes for metagenomic binning, comparative biology and taxonomic classification.</title>
        <authorList>
            <person name="Goeker M."/>
        </authorList>
    </citation>
    <scope>NUCLEOTIDE SEQUENCE [LARGE SCALE GENOMIC DNA]</scope>
    <source>
        <strain evidence="9 10">DSM 102983</strain>
    </source>
</reference>
<dbReference type="RefSeq" id="WP_183670038.1">
    <property type="nucleotide sequence ID" value="NZ_BMPB01000001.1"/>
</dbReference>
<feature type="transmembrane region" description="Helical" evidence="7">
    <location>
        <begin position="333"/>
        <end position="355"/>
    </location>
</feature>
<accession>A0ABR6KJR3</accession>
<feature type="transmembrane region" description="Helical" evidence="7">
    <location>
        <begin position="293"/>
        <end position="313"/>
    </location>
</feature>
<proteinExistence type="inferred from homology"/>
<dbReference type="PANTHER" id="PTHR40074:SF2">
    <property type="entry name" value="O-ACETYLTRANSFERASE WECH"/>
    <property type="match status" value="1"/>
</dbReference>
<evidence type="ECO:0000256" key="1">
    <source>
        <dbReference type="ARBA" id="ARBA00004651"/>
    </source>
</evidence>
<dbReference type="EMBL" id="JACHOC010000003">
    <property type="protein sequence ID" value="MBB4621753.1"/>
    <property type="molecule type" value="Genomic_DNA"/>
</dbReference>
<feature type="domain" description="Acyltransferase 3" evidence="8">
    <location>
        <begin position="24"/>
        <end position="379"/>
    </location>
</feature>
<evidence type="ECO:0000256" key="5">
    <source>
        <dbReference type="ARBA" id="ARBA00022989"/>
    </source>
</evidence>
<feature type="transmembrane region" description="Helical" evidence="7">
    <location>
        <begin position="99"/>
        <end position="117"/>
    </location>
</feature>
<gene>
    <name evidence="9" type="ORF">GGQ57_001650</name>
</gene>
<evidence type="ECO:0000256" key="7">
    <source>
        <dbReference type="SAM" id="Phobius"/>
    </source>
</evidence>
<name>A0ABR6KJR3_9BACT</name>
<feature type="transmembrane region" description="Helical" evidence="7">
    <location>
        <begin position="199"/>
        <end position="218"/>
    </location>
</feature>
<dbReference type="InterPro" id="IPR002656">
    <property type="entry name" value="Acyl_transf_3_dom"/>
</dbReference>
<feature type="transmembrane region" description="Helical" evidence="7">
    <location>
        <begin position="168"/>
        <end position="187"/>
    </location>
</feature>
<evidence type="ECO:0000259" key="8">
    <source>
        <dbReference type="Pfam" id="PF01757"/>
    </source>
</evidence>
<keyword evidence="3" id="KW-1003">Cell membrane</keyword>
<dbReference type="PANTHER" id="PTHR40074">
    <property type="entry name" value="O-ACETYLTRANSFERASE WECH"/>
    <property type="match status" value="1"/>
</dbReference>
<comment type="caution">
    <text evidence="9">The sequence shown here is derived from an EMBL/GenBank/DDBJ whole genome shotgun (WGS) entry which is preliminary data.</text>
</comment>
<evidence type="ECO:0000313" key="10">
    <source>
        <dbReference type="Proteomes" id="UP000533637"/>
    </source>
</evidence>
<dbReference type="Proteomes" id="UP000533637">
    <property type="component" value="Unassembled WGS sequence"/>
</dbReference>
<protein>
    <submittedName>
        <fullName evidence="9">Surface polysaccharide O-acyltransferase-like enzyme</fullName>
    </submittedName>
</protein>
<feature type="transmembrane region" description="Helical" evidence="7">
    <location>
        <begin position="230"/>
        <end position="247"/>
    </location>
</feature>
<keyword evidence="10" id="KW-1185">Reference proteome</keyword>
<evidence type="ECO:0000313" key="9">
    <source>
        <dbReference type="EMBL" id="MBB4621753.1"/>
    </source>
</evidence>
<sequence length="394" mass="45250">MCKTKISSATFPVSNPIGKQTHIVWLDVVRTVAMLMVIGVHCIDPFYISPTLGAIPEYKFWASVYGSLFRPSVPIFVMMTGLLLLPVREQSLGVFYKKRIFRVLFPFLIWSVLYNMFPWFTGVLGLPKEIIGDFFCYVQGNESQALSDALKDVAMIPFNFSFKENHMWYIYLLIGLYLYMPFFSAWVEKAKRSTEQVFLGIWFISLFLPYMSAYISHYLYGEATWNQFGLFYYFAGFNGYLLLGHYLKQGNDWSIGKTLAICMMLFAVGYAITYSGFSAAAANPTATETDMELFFTFCSPNVAIMTIAVFLLLQKVRVHHPAVIRLLANVTKYGFGIYIVHYFWVGPAFLLIGLFDLPIPLQVPIMAILIFLVSWGFTWLMYRLFGQKAKWFMG</sequence>
<comment type="similarity">
    <text evidence="2">Belongs to the acyltransferase 3 family.</text>
</comment>
<organism evidence="9 10">
    <name type="scientific">Parabacteroides faecis</name>
    <dbReference type="NCBI Taxonomy" id="1217282"/>
    <lineage>
        <taxon>Bacteria</taxon>
        <taxon>Pseudomonadati</taxon>
        <taxon>Bacteroidota</taxon>
        <taxon>Bacteroidia</taxon>
        <taxon>Bacteroidales</taxon>
        <taxon>Tannerellaceae</taxon>
        <taxon>Parabacteroides</taxon>
    </lineage>
</organism>
<evidence type="ECO:0000256" key="6">
    <source>
        <dbReference type="ARBA" id="ARBA00023136"/>
    </source>
</evidence>
<evidence type="ECO:0000256" key="3">
    <source>
        <dbReference type="ARBA" id="ARBA00022475"/>
    </source>
</evidence>
<evidence type="ECO:0000256" key="2">
    <source>
        <dbReference type="ARBA" id="ARBA00007400"/>
    </source>
</evidence>
<keyword evidence="4 7" id="KW-0812">Transmembrane</keyword>
<feature type="transmembrane region" description="Helical" evidence="7">
    <location>
        <begin position="259"/>
        <end position="281"/>
    </location>
</feature>
<feature type="transmembrane region" description="Helical" evidence="7">
    <location>
        <begin position="28"/>
        <end position="48"/>
    </location>
</feature>
<feature type="transmembrane region" description="Helical" evidence="7">
    <location>
        <begin position="68"/>
        <end position="87"/>
    </location>
</feature>
<dbReference type="Pfam" id="PF01757">
    <property type="entry name" value="Acyl_transf_3"/>
    <property type="match status" value="1"/>
</dbReference>
<feature type="transmembrane region" description="Helical" evidence="7">
    <location>
        <begin position="361"/>
        <end position="382"/>
    </location>
</feature>